<proteinExistence type="predicted"/>
<dbReference type="EMBL" id="JABEZY010000007">
    <property type="protein sequence ID" value="MBA0742813.1"/>
    <property type="molecule type" value="Genomic_DNA"/>
</dbReference>
<feature type="domain" description="Disease resistance protein At4g27190-like leucine-rich repeats" evidence="3">
    <location>
        <begin position="2"/>
        <end position="116"/>
    </location>
</feature>
<name>A0A7J9C2W2_GOSGO</name>
<dbReference type="InterPro" id="IPR057135">
    <property type="entry name" value="At4g27190-like_LRR"/>
</dbReference>
<evidence type="ECO:0008006" key="6">
    <source>
        <dbReference type="Google" id="ProtNLM"/>
    </source>
</evidence>
<feature type="domain" description="Disease resistance protein At4g27190-like leucine-rich repeats" evidence="3">
    <location>
        <begin position="117"/>
        <end position="223"/>
    </location>
</feature>
<dbReference type="InterPro" id="IPR032675">
    <property type="entry name" value="LRR_dom_sf"/>
</dbReference>
<dbReference type="AlphaFoldDB" id="A0A7J9C2W2"/>
<dbReference type="InterPro" id="IPR026960">
    <property type="entry name" value="RVT-Znf"/>
</dbReference>
<evidence type="ECO:0000259" key="3">
    <source>
        <dbReference type="Pfam" id="PF23247"/>
    </source>
</evidence>
<dbReference type="Pfam" id="PF23247">
    <property type="entry name" value="LRR_RPS2"/>
    <property type="match status" value="2"/>
</dbReference>
<dbReference type="PANTHER" id="PTHR33463:SF218">
    <property type="entry name" value="DISEASE RESISTANCE PROTEIN RPS2-LIKE"/>
    <property type="match status" value="1"/>
</dbReference>
<reference evidence="4 5" key="1">
    <citation type="journal article" date="2019" name="Genome Biol. Evol.">
        <title>Insights into the evolution of the New World diploid cottons (Gossypium, subgenus Houzingenia) based on genome sequencing.</title>
        <authorList>
            <person name="Grover C.E."/>
            <person name="Arick M.A. 2nd"/>
            <person name="Thrash A."/>
            <person name="Conover J.L."/>
            <person name="Sanders W.S."/>
            <person name="Peterson D.G."/>
            <person name="Frelichowski J.E."/>
            <person name="Scheffler J.A."/>
            <person name="Scheffler B.E."/>
            <person name="Wendel J.F."/>
        </authorList>
    </citation>
    <scope>NUCLEOTIDE SEQUENCE [LARGE SCALE GENOMIC DNA]</scope>
    <source>
        <strain evidence="4">5</strain>
        <tissue evidence="4">Leaf</tissue>
    </source>
</reference>
<accession>A0A7J9C2W2</accession>
<feature type="domain" description="Reverse transcriptase zinc-binding" evidence="2">
    <location>
        <begin position="336"/>
        <end position="405"/>
    </location>
</feature>
<evidence type="ECO:0000313" key="5">
    <source>
        <dbReference type="Proteomes" id="UP000593579"/>
    </source>
</evidence>
<dbReference type="Proteomes" id="UP000593579">
    <property type="component" value="Unassembled WGS sequence"/>
</dbReference>
<evidence type="ECO:0000259" key="2">
    <source>
        <dbReference type="Pfam" id="PF13966"/>
    </source>
</evidence>
<dbReference type="InterPro" id="IPR050905">
    <property type="entry name" value="Plant_NBS-LRR"/>
</dbReference>
<gene>
    <name evidence="4" type="ORF">Gogos_015831</name>
</gene>
<sequence>MITDGQFAIDLFSHIKVLQISECLNDSVVVPFYFFQRFSNLQELKMVDCNFKEFSPYEGDFGEERDVVTMLPRINKLTLQGVDQMTHLWKQGSPLNHICANLETLKVYECRNLISLSCSSSSFQNLTTFEVWDCKEMLELITSSKAQYLERLVSLTIGGCEMMREVIASDGDQATYHEIIFREFKFLKLDGLQNLKSFCSGNHTLKLPSLVEVTVNACPRMENFCQGMLSTPKLHKVQLTETDFEGRWAGDLNATIEQLNTEGTEKYIFSINYITLNCLKTLFPFSKAKDLQHLESLNVDSSGVTEIVPKNVEGVEHKIWFSYLMLLESTKTHLWQKCDWEDLWNLKATPTIKNFIREACCNAVASTENLSKRCIIENSSCPRCEEGKETTEHILFLCPPAQATWRASTFNYTPSPNDFESLSDWWLKIKQLLQNSGANTEMSLIAWTCWGIWKAHNEWMLEGRDENPVNTWNNALKGYHKFMENTLPPKASAIKLI</sequence>
<evidence type="ECO:0000313" key="4">
    <source>
        <dbReference type="EMBL" id="MBA0742813.1"/>
    </source>
</evidence>
<organism evidence="4 5">
    <name type="scientific">Gossypium gossypioides</name>
    <name type="common">Mexican cotton</name>
    <name type="synonym">Selera gossypioides</name>
    <dbReference type="NCBI Taxonomy" id="34282"/>
    <lineage>
        <taxon>Eukaryota</taxon>
        <taxon>Viridiplantae</taxon>
        <taxon>Streptophyta</taxon>
        <taxon>Embryophyta</taxon>
        <taxon>Tracheophyta</taxon>
        <taxon>Spermatophyta</taxon>
        <taxon>Magnoliopsida</taxon>
        <taxon>eudicotyledons</taxon>
        <taxon>Gunneridae</taxon>
        <taxon>Pentapetalae</taxon>
        <taxon>rosids</taxon>
        <taxon>malvids</taxon>
        <taxon>Malvales</taxon>
        <taxon>Malvaceae</taxon>
        <taxon>Malvoideae</taxon>
        <taxon>Gossypium</taxon>
    </lineage>
</organism>
<evidence type="ECO:0000256" key="1">
    <source>
        <dbReference type="ARBA" id="ARBA00022821"/>
    </source>
</evidence>
<keyword evidence="1" id="KW-0611">Plant defense</keyword>
<dbReference type="Gene3D" id="3.80.10.10">
    <property type="entry name" value="Ribonuclease Inhibitor"/>
    <property type="match status" value="1"/>
</dbReference>
<comment type="caution">
    <text evidence="4">The sequence shown here is derived from an EMBL/GenBank/DDBJ whole genome shotgun (WGS) entry which is preliminary data.</text>
</comment>
<keyword evidence="5" id="KW-1185">Reference proteome</keyword>
<dbReference type="Pfam" id="PF13966">
    <property type="entry name" value="zf-RVT"/>
    <property type="match status" value="1"/>
</dbReference>
<dbReference type="OrthoDB" id="1752144at2759"/>
<dbReference type="SUPFAM" id="SSF52047">
    <property type="entry name" value="RNI-like"/>
    <property type="match status" value="1"/>
</dbReference>
<dbReference type="PANTHER" id="PTHR33463">
    <property type="entry name" value="NB-ARC DOMAIN-CONTAINING PROTEIN-RELATED"/>
    <property type="match status" value="1"/>
</dbReference>
<protein>
    <recommendedName>
        <fullName evidence="6">Reverse transcriptase zinc-binding domain-containing protein</fullName>
    </recommendedName>
</protein>